<dbReference type="InterPro" id="IPR008977">
    <property type="entry name" value="PHM/PNGase_F_dom_sf"/>
</dbReference>
<dbReference type="Proteomes" id="UP000281594">
    <property type="component" value="Unassembled WGS sequence"/>
</dbReference>
<evidence type="ECO:0000313" key="2">
    <source>
        <dbReference type="EMBL" id="RLV76240.1"/>
    </source>
</evidence>
<feature type="compositionally biased region" description="Low complexity" evidence="1">
    <location>
        <begin position="19"/>
        <end position="37"/>
    </location>
</feature>
<dbReference type="AlphaFoldDB" id="A0A3L8R9G4"/>
<evidence type="ECO:0000313" key="3">
    <source>
        <dbReference type="Proteomes" id="UP000281594"/>
    </source>
</evidence>
<name>A0A3L8R9G4_STRRN</name>
<dbReference type="SUPFAM" id="SSF49742">
    <property type="entry name" value="PHM/PNGase F"/>
    <property type="match status" value="1"/>
</dbReference>
<comment type="caution">
    <text evidence="2">The sequence shown here is derived from an EMBL/GenBank/DDBJ whole genome shotgun (WGS) entry which is preliminary data.</text>
</comment>
<dbReference type="Gene3D" id="2.60.120.310">
    <property type="entry name" value="Copper type II, ascorbate-dependent monooxygenase, N-terminal domain"/>
    <property type="match status" value="1"/>
</dbReference>
<protein>
    <submittedName>
        <fullName evidence="2">Uncharacterized protein</fullName>
    </submittedName>
</protein>
<dbReference type="InterPro" id="IPR036939">
    <property type="entry name" value="Cu2_ascorb_mOase_N_sf"/>
</dbReference>
<feature type="region of interest" description="Disordered" evidence="1">
    <location>
        <begin position="18"/>
        <end position="45"/>
    </location>
</feature>
<gene>
    <name evidence="2" type="ORF">D3C57_143480</name>
</gene>
<organism evidence="2 3">
    <name type="scientific">Streptomyces rapamycinicus (strain ATCC 29253 / DSM 41530 / NRRL 5491 / AYB-994)</name>
    <name type="common">Streptomyces hygroscopicus (strain ATCC 29253)</name>
    <dbReference type="NCBI Taxonomy" id="1343740"/>
    <lineage>
        <taxon>Bacteria</taxon>
        <taxon>Bacillati</taxon>
        <taxon>Actinomycetota</taxon>
        <taxon>Actinomycetes</taxon>
        <taxon>Kitasatosporales</taxon>
        <taxon>Streptomycetaceae</taxon>
        <taxon>Streptomyces</taxon>
        <taxon>Streptomyces violaceusniger group</taxon>
    </lineage>
</organism>
<proteinExistence type="predicted"/>
<sequence length="161" mass="16277">MAPATAFAVAACGSHADNSAGPAAAGPHSAHAGGSSAPPQPLRPGERFLDLRMAEAYTPAPPEGGGSDEYRCQMIDPGLTKTAFLTGTQFGPENVAIAHHAVVYAVPPGGAAAVREQDAKTPGLGWQCFGGTGVAGAEVEEGDAAWVDPWARLVTTKGRSE</sequence>
<accession>A0A3L8R9G4</accession>
<dbReference type="EMBL" id="QYCY01000002">
    <property type="protein sequence ID" value="RLV76240.1"/>
    <property type="molecule type" value="Genomic_DNA"/>
</dbReference>
<reference evidence="2 3" key="1">
    <citation type="journal article" date="2018" name="J. Biol. Chem.">
        <title>Discovery of the actinoplanic acid pathway in Streptomyces rapamycinicus reveals a genetically conserved synergism with rapamycin.</title>
        <authorList>
            <person name="Mrak P."/>
            <person name="Krastel P."/>
            <person name="Pivk Lukancic P."/>
            <person name="Tao J."/>
            <person name="Pistorius D."/>
            <person name="Moore C.M."/>
        </authorList>
    </citation>
    <scope>NUCLEOTIDE SEQUENCE [LARGE SCALE GENOMIC DNA]</scope>
    <source>
        <strain evidence="2 3">NRRL 5491</strain>
    </source>
</reference>
<dbReference type="GO" id="GO:0016715">
    <property type="term" value="F:oxidoreductase activity, acting on paired donors, with incorporation or reduction of molecular oxygen, reduced ascorbate as one donor, and incorporation of one atom of oxygen"/>
    <property type="evidence" value="ECO:0007669"/>
    <property type="project" value="InterPro"/>
</dbReference>
<dbReference type="STRING" id="1343740.M271_00190"/>
<dbReference type="GO" id="GO:0005507">
    <property type="term" value="F:copper ion binding"/>
    <property type="evidence" value="ECO:0007669"/>
    <property type="project" value="InterPro"/>
</dbReference>
<dbReference type="RefSeq" id="WP_148717893.1">
    <property type="nucleotide sequence ID" value="NC_022785.1"/>
</dbReference>
<evidence type="ECO:0000256" key="1">
    <source>
        <dbReference type="SAM" id="MobiDB-lite"/>
    </source>
</evidence>